<organism evidence="1 2">
    <name type="scientific">Bizionia arctica</name>
    <dbReference type="NCBI Taxonomy" id="1495645"/>
    <lineage>
        <taxon>Bacteria</taxon>
        <taxon>Pseudomonadati</taxon>
        <taxon>Bacteroidota</taxon>
        <taxon>Flavobacteriia</taxon>
        <taxon>Flavobacteriales</taxon>
        <taxon>Flavobacteriaceae</taxon>
        <taxon>Bizionia</taxon>
    </lineage>
</organism>
<dbReference type="Pfam" id="PF11322">
    <property type="entry name" value="DUF3124"/>
    <property type="match status" value="1"/>
</dbReference>
<reference evidence="1" key="1">
    <citation type="journal article" date="2014" name="Int. J. Syst. Evol. Microbiol.">
        <title>Complete genome sequence of Corynebacterium casei LMG S-19264T (=DSM 44701T), isolated from a smear-ripened cheese.</title>
        <authorList>
            <consortium name="US DOE Joint Genome Institute (JGI-PGF)"/>
            <person name="Walter F."/>
            <person name="Albersmeier A."/>
            <person name="Kalinowski J."/>
            <person name="Ruckert C."/>
        </authorList>
    </citation>
    <scope>NUCLEOTIDE SEQUENCE</scope>
    <source>
        <strain evidence="1">CGMCC 1.12751</strain>
    </source>
</reference>
<evidence type="ECO:0000313" key="1">
    <source>
        <dbReference type="EMBL" id="GGG55179.1"/>
    </source>
</evidence>
<evidence type="ECO:0000313" key="2">
    <source>
        <dbReference type="Proteomes" id="UP000625976"/>
    </source>
</evidence>
<proteinExistence type="predicted"/>
<protein>
    <recommendedName>
        <fullName evidence="3">DUF3124 domain-containing protein</fullName>
    </recommendedName>
</protein>
<comment type="caution">
    <text evidence="1">The sequence shown here is derived from an EMBL/GenBank/DDBJ whole genome shotgun (WGS) entry which is preliminary data.</text>
</comment>
<name>A0A917GRC8_9FLAO</name>
<dbReference type="InterPro" id="IPR021471">
    <property type="entry name" value="DUF3124"/>
</dbReference>
<dbReference type="EMBL" id="BMFQ01000003">
    <property type="protein sequence ID" value="GGG55179.1"/>
    <property type="molecule type" value="Genomic_DNA"/>
</dbReference>
<reference evidence="1" key="2">
    <citation type="submission" date="2020-09" db="EMBL/GenBank/DDBJ databases">
        <authorList>
            <person name="Sun Q."/>
            <person name="Zhou Y."/>
        </authorList>
    </citation>
    <scope>NUCLEOTIDE SEQUENCE</scope>
    <source>
        <strain evidence="1">CGMCC 1.12751</strain>
    </source>
</reference>
<accession>A0A917GRC8</accession>
<dbReference type="AlphaFoldDB" id="A0A917GRC8"/>
<keyword evidence="2" id="KW-1185">Reference proteome</keyword>
<gene>
    <name evidence="1" type="ORF">GCM10010976_27560</name>
</gene>
<sequence>MAKGQSYLSVYSEIYSITEHRTINLTVTVSLRNVSTLHNIYLFKANYYNTKGDLIRTYFDEPISLKPLETIEIVIDEKDDHGGSGANFVFDWALSNNDHEPFFEAVMISTSGQQGISFTTQGIKL</sequence>
<evidence type="ECO:0008006" key="3">
    <source>
        <dbReference type="Google" id="ProtNLM"/>
    </source>
</evidence>
<dbReference type="Proteomes" id="UP000625976">
    <property type="component" value="Unassembled WGS sequence"/>
</dbReference>